<proteinExistence type="inferred from homology"/>
<feature type="compositionally biased region" description="Low complexity" evidence="4">
    <location>
        <begin position="27"/>
        <end position="39"/>
    </location>
</feature>
<evidence type="ECO:0000256" key="1">
    <source>
        <dbReference type="ARBA" id="ARBA00010541"/>
    </source>
</evidence>
<dbReference type="Pfam" id="PF13365">
    <property type="entry name" value="Trypsin_2"/>
    <property type="match status" value="1"/>
</dbReference>
<evidence type="ECO:0000256" key="5">
    <source>
        <dbReference type="SAM" id="Phobius"/>
    </source>
</evidence>
<evidence type="ECO:0000259" key="6">
    <source>
        <dbReference type="Pfam" id="PF13180"/>
    </source>
</evidence>
<dbReference type="GO" id="GO:0004252">
    <property type="term" value="F:serine-type endopeptidase activity"/>
    <property type="evidence" value="ECO:0007669"/>
    <property type="project" value="InterPro"/>
</dbReference>
<feature type="region of interest" description="Disordered" evidence="4">
    <location>
        <begin position="126"/>
        <end position="159"/>
    </location>
</feature>
<dbReference type="SUPFAM" id="SSF50156">
    <property type="entry name" value="PDZ domain-like"/>
    <property type="match status" value="1"/>
</dbReference>
<dbReference type="EMBL" id="FUWW01000007">
    <property type="protein sequence ID" value="SJZ52830.1"/>
    <property type="molecule type" value="Genomic_DNA"/>
</dbReference>
<gene>
    <name evidence="7" type="ORF">SAMN02745114_00866</name>
</gene>
<feature type="region of interest" description="Disordered" evidence="4">
    <location>
        <begin position="1"/>
        <end position="93"/>
    </location>
</feature>
<sequence>MDEYNKDQSNGVNGGNEMPNGEYHFVPPRQNQQPQNSNNVNYGAQQNRYAQPTNGGQQYYQNTHRSNTGSYYTPNNQNMYNQPNAPKPPKKPKSKSLKVVIIVAIVVVAVSIFGIVASVAGYKSYEGSKESTTQSESSDSTKGGASISDNKGDVATENSDGTLTVAGVAKKTINSCVLISVYSEQNSYYDFYNFGSEQNSDSSDPTLSGEGSGVIMSESKGTTYIMTAAHVISDASKFKVTTNDGKTYDAALVGYDAQTDIGVLSIKASGLQVAEFADSSNIVVGEQAVVIGCPGGSKFMNSVTTGIVSALDRPVSSSIGYDNECIQTDAAINPGNSGGALFNMSGQVIGINSSKIASTDYEGMGFAVPSNTAVKTANSLIKNGYVAGRAKLGISYTGITNASNASAILAALEQKGFKDAEGTMIIGEIDSESDLANKDVRQYDMIVAVNGKTMTSTDVLTNILSKSSPGDTITLTIARIENNQIKTFDVKCKLIESKG</sequence>
<dbReference type="OrthoDB" id="9758917at2"/>
<name>A0A1T4LDV9_9FIRM</name>
<dbReference type="Pfam" id="PF13180">
    <property type="entry name" value="PDZ_2"/>
    <property type="match status" value="1"/>
</dbReference>
<dbReference type="SUPFAM" id="SSF50494">
    <property type="entry name" value="Trypsin-like serine proteases"/>
    <property type="match status" value="1"/>
</dbReference>
<dbReference type="Gene3D" id="2.40.10.120">
    <property type="match status" value="1"/>
</dbReference>
<reference evidence="8" key="1">
    <citation type="submission" date="2017-02" db="EMBL/GenBank/DDBJ databases">
        <authorList>
            <person name="Varghese N."/>
            <person name="Submissions S."/>
        </authorList>
    </citation>
    <scope>NUCLEOTIDE SEQUENCE [LARGE SCALE GENOMIC DNA]</scope>
    <source>
        <strain evidence="8">ATCC 51222</strain>
    </source>
</reference>
<dbReference type="InterPro" id="IPR001940">
    <property type="entry name" value="Peptidase_S1C"/>
</dbReference>
<dbReference type="InterPro" id="IPR009003">
    <property type="entry name" value="Peptidase_S1_PA"/>
</dbReference>
<dbReference type="GO" id="GO:0006515">
    <property type="term" value="P:protein quality control for misfolded or incompletely synthesized proteins"/>
    <property type="evidence" value="ECO:0007669"/>
    <property type="project" value="TreeGrafter"/>
</dbReference>
<accession>A0A1T4LDV9</accession>
<feature type="compositionally biased region" description="Low complexity" evidence="4">
    <location>
        <begin position="130"/>
        <end position="141"/>
    </location>
</feature>
<keyword evidence="8" id="KW-1185">Reference proteome</keyword>
<evidence type="ECO:0000256" key="4">
    <source>
        <dbReference type="SAM" id="MobiDB-lite"/>
    </source>
</evidence>
<dbReference type="GO" id="GO:0042597">
    <property type="term" value="C:periplasmic space"/>
    <property type="evidence" value="ECO:0007669"/>
    <property type="project" value="TreeGrafter"/>
</dbReference>
<dbReference type="AlphaFoldDB" id="A0A1T4LDV9"/>
<dbReference type="PANTHER" id="PTHR22939">
    <property type="entry name" value="SERINE PROTEASE FAMILY S1C HTRA-RELATED"/>
    <property type="match status" value="1"/>
</dbReference>
<dbReference type="InterPro" id="IPR036034">
    <property type="entry name" value="PDZ_sf"/>
</dbReference>
<dbReference type="STRING" id="290054.SAMN02745114_00866"/>
<dbReference type="RefSeq" id="WP_078768359.1">
    <property type="nucleotide sequence ID" value="NZ_FUWW01000007.1"/>
</dbReference>
<dbReference type="PRINTS" id="PR00834">
    <property type="entry name" value="PROTEASES2C"/>
</dbReference>
<dbReference type="Proteomes" id="UP000190657">
    <property type="component" value="Unassembled WGS sequence"/>
</dbReference>
<protein>
    <submittedName>
        <fullName evidence="7">Serine protease Do</fullName>
    </submittedName>
</protein>
<feature type="transmembrane region" description="Helical" evidence="5">
    <location>
        <begin position="99"/>
        <end position="122"/>
    </location>
</feature>
<dbReference type="Gene3D" id="2.30.42.10">
    <property type="match status" value="1"/>
</dbReference>
<evidence type="ECO:0000256" key="3">
    <source>
        <dbReference type="ARBA" id="ARBA00022801"/>
    </source>
</evidence>
<evidence type="ECO:0000313" key="8">
    <source>
        <dbReference type="Proteomes" id="UP000190657"/>
    </source>
</evidence>
<dbReference type="PANTHER" id="PTHR22939:SF129">
    <property type="entry name" value="SERINE PROTEASE HTRA2, MITOCHONDRIAL"/>
    <property type="match status" value="1"/>
</dbReference>
<keyword evidence="5" id="KW-0472">Membrane</keyword>
<keyword evidence="5" id="KW-0812">Transmembrane</keyword>
<keyword evidence="5" id="KW-1133">Transmembrane helix</keyword>
<organism evidence="7 8">
    <name type="scientific">Eubacterium coprostanoligenes</name>
    <dbReference type="NCBI Taxonomy" id="290054"/>
    <lineage>
        <taxon>Bacteria</taxon>
        <taxon>Bacillati</taxon>
        <taxon>Bacillota</taxon>
        <taxon>Clostridia</taxon>
        <taxon>Eubacteriales</taxon>
        <taxon>Eubacteriaceae</taxon>
        <taxon>Eubacterium</taxon>
    </lineage>
</organism>
<keyword evidence="3" id="KW-0378">Hydrolase</keyword>
<feature type="compositionally biased region" description="Polar residues" evidence="4">
    <location>
        <begin position="40"/>
        <end position="84"/>
    </location>
</feature>
<evidence type="ECO:0000256" key="2">
    <source>
        <dbReference type="ARBA" id="ARBA00022670"/>
    </source>
</evidence>
<evidence type="ECO:0000313" key="7">
    <source>
        <dbReference type="EMBL" id="SJZ52830.1"/>
    </source>
</evidence>
<feature type="domain" description="PDZ" evidence="6">
    <location>
        <begin position="417"/>
        <end position="491"/>
    </location>
</feature>
<keyword evidence="2 7" id="KW-0645">Protease</keyword>
<comment type="similarity">
    <text evidence="1">Belongs to the peptidase S1C family.</text>
</comment>
<dbReference type="InterPro" id="IPR001478">
    <property type="entry name" value="PDZ"/>
</dbReference>